<comment type="caution">
    <text evidence="1">The sequence shown here is derived from an EMBL/GenBank/DDBJ whole genome shotgun (WGS) entry which is preliminary data.</text>
</comment>
<evidence type="ECO:0000313" key="2">
    <source>
        <dbReference type="Proteomes" id="UP000828941"/>
    </source>
</evidence>
<dbReference type="Proteomes" id="UP000828941">
    <property type="component" value="Chromosome 5"/>
</dbReference>
<accession>A0ACB9PBX9</accession>
<sequence length="433" mass="50198">METKENDLVENKSEPKNLVDSVRLKIDELLKPKVLEQCIYRAPLKVRRINEVAYTPRVISIGPFHLKDERLQSMKSMQQIKLIYLKSFLEGTGLTLEDCVSKIQEWEADIRNCYAENIQLERDDFVEMVLIDACFIIELFFRYYDAKQWTGGDPLFAKPWLAEDVAHDLILLENQLPYFVLDGLYNLATKSDPTFPSFLNISFKYFEKLNPQNIEPDGVNVWHFTDLLRRFYLSSSQRLQERSQVNVILEHLYSASELIEAGVEFKADEENKCLLELQYVKGVLTMPRLDVSDTTEIHLRNIVAFEQAHYPCDTYITDYLKVLDFLINSERDVDILIHKGIITTLLGDSNEVATMINRLCSNLIQPNMNKEYLSICQQLNEFYEKPMNKWKAGLIHDYFDTPVKTATSITAIILIVLTFVQTVCSIYPLVQGS</sequence>
<gene>
    <name evidence="1" type="ORF">L6164_013066</name>
</gene>
<proteinExistence type="predicted"/>
<evidence type="ECO:0000313" key="1">
    <source>
        <dbReference type="EMBL" id="KAI4345982.1"/>
    </source>
</evidence>
<name>A0ACB9PBX9_BAUVA</name>
<reference evidence="1 2" key="1">
    <citation type="journal article" date="2022" name="DNA Res.">
        <title>Chromosomal-level genome assembly of the orchid tree Bauhinia variegata (Leguminosae; Cercidoideae) supports the allotetraploid origin hypothesis of Bauhinia.</title>
        <authorList>
            <person name="Zhong Y."/>
            <person name="Chen Y."/>
            <person name="Zheng D."/>
            <person name="Pang J."/>
            <person name="Liu Y."/>
            <person name="Luo S."/>
            <person name="Meng S."/>
            <person name="Qian L."/>
            <person name="Wei D."/>
            <person name="Dai S."/>
            <person name="Zhou R."/>
        </authorList>
    </citation>
    <scope>NUCLEOTIDE SEQUENCE [LARGE SCALE GENOMIC DNA]</scope>
    <source>
        <strain evidence="1">BV-YZ2020</strain>
    </source>
</reference>
<protein>
    <submittedName>
        <fullName evidence="1">Uncharacterized protein</fullName>
    </submittedName>
</protein>
<keyword evidence="2" id="KW-1185">Reference proteome</keyword>
<organism evidence="1 2">
    <name type="scientific">Bauhinia variegata</name>
    <name type="common">Purple orchid tree</name>
    <name type="synonym">Phanera variegata</name>
    <dbReference type="NCBI Taxonomy" id="167791"/>
    <lineage>
        <taxon>Eukaryota</taxon>
        <taxon>Viridiplantae</taxon>
        <taxon>Streptophyta</taxon>
        <taxon>Embryophyta</taxon>
        <taxon>Tracheophyta</taxon>
        <taxon>Spermatophyta</taxon>
        <taxon>Magnoliopsida</taxon>
        <taxon>eudicotyledons</taxon>
        <taxon>Gunneridae</taxon>
        <taxon>Pentapetalae</taxon>
        <taxon>rosids</taxon>
        <taxon>fabids</taxon>
        <taxon>Fabales</taxon>
        <taxon>Fabaceae</taxon>
        <taxon>Cercidoideae</taxon>
        <taxon>Cercideae</taxon>
        <taxon>Bauhiniinae</taxon>
        <taxon>Bauhinia</taxon>
    </lineage>
</organism>
<dbReference type="EMBL" id="CM039430">
    <property type="protein sequence ID" value="KAI4345982.1"/>
    <property type="molecule type" value="Genomic_DNA"/>
</dbReference>